<reference evidence="1 2" key="1">
    <citation type="journal article" date="2017" name="Int. J. Parasitol.">
        <title>The genome of the protozoan parasite Cystoisospora suis and a reverse vaccinology approach to identify vaccine candidates.</title>
        <authorList>
            <person name="Palmieri N."/>
            <person name="Shrestha A."/>
            <person name="Ruttkowski B."/>
            <person name="Beck T."/>
            <person name="Vogl C."/>
            <person name="Tomley F."/>
            <person name="Blake D.P."/>
            <person name="Joachim A."/>
        </authorList>
    </citation>
    <scope>NUCLEOTIDE SEQUENCE [LARGE SCALE GENOMIC DNA]</scope>
    <source>
        <strain evidence="1 2">Wien I</strain>
    </source>
</reference>
<keyword evidence="2" id="KW-1185">Reference proteome</keyword>
<organism evidence="1 2">
    <name type="scientific">Cystoisospora suis</name>
    <dbReference type="NCBI Taxonomy" id="483139"/>
    <lineage>
        <taxon>Eukaryota</taxon>
        <taxon>Sar</taxon>
        <taxon>Alveolata</taxon>
        <taxon>Apicomplexa</taxon>
        <taxon>Conoidasida</taxon>
        <taxon>Coccidia</taxon>
        <taxon>Eucoccidiorida</taxon>
        <taxon>Eimeriorina</taxon>
        <taxon>Sarcocystidae</taxon>
        <taxon>Cystoisospora</taxon>
    </lineage>
</organism>
<sequence length="91" mass="9806">MGRFFLLSSSLLPAGSPLSICLLVFHCLCSIRTDLHHVHLACLPLFFPSSLSCPSLILSSFPSLGICFYPSLLLFCLCPQAISSHASVLPV</sequence>
<name>A0A2C6KLB4_9APIC</name>
<dbReference type="EMBL" id="MIGC01005206">
    <property type="protein sequence ID" value="PHJ17183.1"/>
    <property type="molecule type" value="Genomic_DNA"/>
</dbReference>
<protein>
    <submittedName>
        <fullName evidence="1">Uncharacterized protein</fullName>
    </submittedName>
</protein>
<proteinExistence type="predicted"/>
<dbReference type="AlphaFoldDB" id="A0A2C6KLB4"/>
<accession>A0A2C6KLB4</accession>
<evidence type="ECO:0000313" key="1">
    <source>
        <dbReference type="EMBL" id="PHJ17183.1"/>
    </source>
</evidence>
<evidence type="ECO:0000313" key="2">
    <source>
        <dbReference type="Proteomes" id="UP000221165"/>
    </source>
</evidence>
<dbReference type="VEuPathDB" id="ToxoDB:CSUI_008999"/>
<comment type="caution">
    <text evidence="1">The sequence shown here is derived from an EMBL/GenBank/DDBJ whole genome shotgun (WGS) entry which is preliminary data.</text>
</comment>
<gene>
    <name evidence="1" type="ORF">CSUI_008999</name>
</gene>
<dbReference type="GeneID" id="94432329"/>
<dbReference type="RefSeq" id="XP_067918908.1">
    <property type="nucleotide sequence ID" value="XM_068069118.1"/>
</dbReference>
<dbReference type="Proteomes" id="UP000221165">
    <property type="component" value="Unassembled WGS sequence"/>
</dbReference>